<feature type="region of interest" description="Disordered" evidence="5">
    <location>
        <begin position="121"/>
        <end position="141"/>
    </location>
</feature>
<dbReference type="OrthoDB" id="2143914at2759"/>
<dbReference type="VEuPathDB" id="TrichDB:TVAG_437940"/>
<keyword evidence="4" id="KW-0539">Nucleus</keyword>
<dbReference type="Proteomes" id="UP000001542">
    <property type="component" value="Unassembled WGS sequence"/>
</dbReference>
<evidence type="ECO:0000259" key="6">
    <source>
        <dbReference type="PROSITE" id="PS50090"/>
    </source>
</evidence>
<dbReference type="PROSITE" id="PS51294">
    <property type="entry name" value="HTH_MYB"/>
    <property type="match status" value="2"/>
</dbReference>
<dbReference type="InterPro" id="IPR001005">
    <property type="entry name" value="SANT/Myb"/>
</dbReference>
<proteinExistence type="predicted"/>
<dbReference type="GO" id="GO:0005634">
    <property type="term" value="C:nucleus"/>
    <property type="evidence" value="ECO:0000318"/>
    <property type="project" value="GO_Central"/>
</dbReference>
<dbReference type="STRING" id="5722.A2FCF6"/>
<evidence type="ECO:0000256" key="2">
    <source>
        <dbReference type="ARBA" id="ARBA00023125"/>
    </source>
</evidence>
<evidence type="ECO:0000256" key="3">
    <source>
        <dbReference type="ARBA" id="ARBA00023163"/>
    </source>
</evidence>
<dbReference type="Gene3D" id="1.10.10.60">
    <property type="entry name" value="Homeodomain-like"/>
    <property type="match status" value="2"/>
</dbReference>
<dbReference type="InParanoid" id="A2FCF6"/>
<organism evidence="8 9">
    <name type="scientific">Trichomonas vaginalis (strain ATCC PRA-98 / G3)</name>
    <dbReference type="NCBI Taxonomy" id="412133"/>
    <lineage>
        <taxon>Eukaryota</taxon>
        <taxon>Metamonada</taxon>
        <taxon>Parabasalia</taxon>
        <taxon>Trichomonadida</taxon>
        <taxon>Trichomonadidae</taxon>
        <taxon>Trichomonas</taxon>
    </lineage>
</organism>
<dbReference type="InterPro" id="IPR017930">
    <property type="entry name" value="Myb_dom"/>
</dbReference>
<reference evidence="8" key="1">
    <citation type="submission" date="2006-10" db="EMBL/GenBank/DDBJ databases">
        <authorList>
            <person name="Amadeo P."/>
            <person name="Zhao Q."/>
            <person name="Wortman J."/>
            <person name="Fraser-Liggett C."/>
            <person name="Carlton J."/>
        </authorList>
    </citation>
    <scope>NUCLEOTIDE SEQUENCE</scope>
    <source>
        <strain evidence="8">G3</strain>
    </source>
</reference>
<dbReference type="AlphaFoldDB" id="A2FCF6"/>
<keyword evidence="9" id="KW-1185">Reference proteome</keyword>
<dbReference type="GO" id="GO:0000978">
    <property type="term" value="F:RNA polymerase II cis-regulatory region sequence-specific DNA binding"/>
    <property type="evidence" value="ECO:0000318"/>
    <property type="project" value="GO_Central"/>
</dbReference>
<feature type="domain" description="HTH myb-type" evidence="7">
    <location>
        <begin position="69"/>
        <end position="115"/>
    </location>
</feature>
<dbReference type="SUPFAM" id="SSF46689">
    <property type="entry name" value="Homeodomain-like"/>
    <property type="match status" value="1"/>
</dbReference>
<keyword evidence="1" id="KW-0805">Transcription regulation</keyword>
<keyword evidence="3" id="KW-0804">Transcription</keyword>
<dbReference type="PROSITE" id="PS50090">
    <property type="entry name" value="MYB_LIKE"/>
    <property type="match status" value="2"/>
</dbReference>
<dbReference type="eggNOG" id="KOG0048">
    <property type="taxonomic scope" value="Eukaryota"/>
</dbReference>
<evidence type="ECO:0000313" key="9">
    <source>
        <dbReference type="Proteomes" id="UP000001542"/>
    </source>
</evidence>
<dbReference type="Pfam" id="PF13921">
    <property type="entry name" value="Myb_DNA-bind_6"/>
    <property type="match status" value="1"/>
</dbReference>
<evidence type="ECO:0000313" key="8">
    <source>
        <dbReference type="EMBL" id="EAX97416.1"/>
    </source>
</evidence>
<feature type="domain" description="HTH myb-type" evidence="7">
    <location>
        <begin position="11"/>
        <end position="65"/>
    </location>
</feature>
<gene>
    <name evidence="8" type="ORF">TVAG_437940</name>
</gene>
<feature type="domain" description="Myb-like" evidence="6">
    <location>
        <begin position="62"/>
        <end position="111"/>
    </location>
</feature>
<dbReference type="EMBL" id="DS113716">
    <property type="protein sequence ID" value="EAX97416.1"/>
    <property type="molecule type" value="Genomic_DNA"/>
</dbReference>
<keyword evidence="2 8" id="KW-0238">DNA-binding</keyword>
<feature type="compositionally biased region" description="Pro residues" evidence="5">
    <location>
        <begin position="125"/>
        <end position="140"/>
    </location>
</feature>
<evidence type="ECO:0000256" key="1">
    <source>
        <dbReference type="ARBA" id="ARBA00023015"/>
    </source>
</evidence>
<dbReference type="InterPro" id="IPR051575">
    <property type="entry name" value="Myb-like_DNA-bd"/>
</dbReference>
<protein>
    <submittedName>
        <fullName evidence="8">Myb-like DNA-binding domain containing protein</fullName>
    </submittedName>
</protein>
<dbReference type="PANTHER" id="PTHR46621">
    <property type="entry name" value="SNRNA-ACTIVATING PROTEIN COMPLEX SUBUNIT 4"/>
    <property type="match status" value="1"/>
</dbReference>
<sequence length="204" mass="23569">MITKTLPFEKKDKRVRVKFTADDDAKLKALYQIFGNNWNAIATQMRSKNARQCKDRWTLYLTPTRNDEPFTNQEINQLTDLVEKYGHKWKIISKFLNRTDVQIKNLWKVLQRKKNLIKTTTVENPPEPQPQPVFTPPVKSPEPVAKPSFSTGPDFINSLLNPKPITPPTPLDSKLTICYPQANSFPSYLHLKNFFSSLIPQNAE</sequence>
<evidence type="ECO:0000256" key="5">
    <source>
        <dbReference type="SAM" id="MobiDB-lite"/>
    </source>
</evidence>
<dbReference type="GO" id="GO:0000981">
    <property type="term" value="F:DNA-binding transcription factor activity, RNA polymerase II-specific"/>
    <property type="evidence" value="ECO:0000318"/>
    <property type="project" value="GO_Central"/>
</dbReference>
<evidence type="ECO:0000256" key="4">
    <source>
        <dbReference type="ARBA" id="ARBA00023242"/>
    </source>
</evidence>
<name>A2FCF6_TRIV3</name>
<feature type="domain" description="Myb-like" evidence="6">
    <location>
        <begin position="11"/>
        <end position="61"/>
    </location>
</feature>
<dbReference type="SMR" id="A2FCF6"/>
<dbReference type="SMART" id="SM00717">
    <property type="entry name" value="SANT"/>
    <property type="match status" value="2"/>
</dbReference>
<dbReference type="CDD" id="cd00167">
    <property type="entry name" value="SANT"/>
    <property type="match status" value="2"/>
</dbReference>
<accession>A2FCF6</accession>
<dbReference type="RefSeq" id="XP_001310346.1">
    <property type="nucleotide sequence ID" value="XM_001310345.1"/>
</dbReference>
<dbReference type="GO" id="GO:0006355">
    <property type="term" value="P:regulation of DNA-templated transcription"/>
    <property type="evidence" value="ECO:0000318"/>
    <property type="project" value="GO_Central"/>
</dbReference>
<evidence type="ECO:0000259" key="7">
    <source>
        <dbReference type="PROSITE" id="PS51294"/>
    </source>
</evidence>
<dbReference type="InterPro" id="IPR009057">
    <property type="entry name" value="Homeodomain-like_sf"/>
</dbReference>
<reference evidence="8" key="2">
    <citation type="journal article" date="2007" name="Science">
        <title>Draft genome sequence of the sexually transmitted pathogen Trichomonas vaginalis.</title>
        <authorList>
            <person name="Carlton J.M."/>
            <person name="Hirt R.P."/>
            <person name="Silva J.C."/>
            <person name="Delcher A.L."/>
            <person name="Schatz M."/>
            <person name="Zhao Q."/>
            <person name="Wortman J.R."/>
            <person name="Bidwell S.L."/>
            <person name="Alsmark U.C.M."/>
            <person name="Besteiro S."/>
            <person name="Sicheritz-Ponten T."/>
            <person name="Noel C.J."/>
            <person name="Dacks J.B."/>
            <person name="Foster P.G."/>
            <person name="Simillion C."/>
            <person name="Van de Peer Y."/>
            <person name="Miranda-Saavedra D."/>
            <person name="Barton G.J."/>
            <person name="Westrop G.D."/>
            <person name="Mueller S."/>
            <person name="Dessi D."/>
            <person name="Fiori P.L."/>
            <person name="Ren Q."/>
            <person name="Paulsen I."/>
            <person name="Zhang H."/>
            <person name="Bastida-Corcuera F.D."/>
            <person name="Simoes-Barbosa A."/>
            <person name="Brown M.T."/>
            <person name="Hayes R.D."/>
            <person name="Mukherjee M."/>
            <person name="Okumura C.Y."/>
            <person name="Schneider R."/>
            <person name="Smith A.J."/>
            <person name="Vanacova S."/>
            <person name="Villalvazo M."/>
            <person name="Haas B.J."/>
            <person name="Pertea M."/>
            <person name="Feldblyum T.V."/>
            <person name="Utterback T.R."/>
            <person name="Shu C.L."/>
            <person name="Osoegawa K."/>
            <person name="de Jong P.J."/>
            <person name="Hrdy I."/>
            <person name="Horvathova L."/>
            <person name="Zubacova Z."/>
            <person name="Dolezal P."/>
            <person name="Malik S.B."/>
            <person name="Logsdon J.M. Jr."/>
            <person name="Henze K."/>
            <person name="Gupta A."/>
            <person name="Wang C.C."/>
            <person name="Dunne R.L."/>
            <person name="Upcroft J.A."/>
            <person name="Upcroft P."/>
            <person name="White O."/>
            <person name="Salzberg S.L."/>
            <person name="Tang P."/>
            <person name="Chiu C.-H."/>
            <person name="Lee Y.-S."/>
            <person name="Embley T.M."/>
            <person name="Coombs G.H."/>
            <person name="Mottram J.C."/>
            <person name="Tachezy J."/>
            <person name="Fraser-Liggett C.M."/>
            <person name="Johnson P.J."/>
        </authorList>
    </citation>
    <scope>NUCLEOTIDE SEQUENCE [LARGE SCALE GENOMIC DNA]</scope>
    <source>
        <strain evidence="8">G3</strain>
    </source>
</reference>
<dbReference type="PANTHER" id="PTHR46621:SF1">
    <property type="entry name" value="SNRNA-ACTIVATING PROTEIN COMPLEX SUBUNIT 4"/>
    <property type="match status" value="1"/>
</dbReference>
<dbReference type="VEuPathDB" id="TrichDB:TVAGG3_0498400"/>
<dbReference type="KEGG" id="tva:4755200"/>